<keyword evidence="1 2" id="KW-0238">DNA-binding</keyword>
<dbReference type="EMBL" id="LR134406">
    <property type="protein sequence ID" value="VEH71738.1"/>
    <property type="molecule type" value="Genomic_DNA"/>
</dbReference>
<sequence length="200" mass="21248">MPKIAAPTVAQHRAMVQRRLIDAAEEIMRSGEPEKLTAGAVTAAAGIARNSIYRYVDSVDDLRGLVLARHLPAWIDAVAAELEAVEAPTERIVVWVRANLQQAARTGHGWLMGLSRSITPSPATAKVMDDSHAVMRDSIAQAWAALVQDPMQLRVAAGLTRGLLEAGFRQLDSGMPVDVVVDLGEKAARGLVAGITGGNS</sequence>
<dbReference type="AlphaFoldDB" id="A0A3N4D1U6"/>
<name>A0A3N4D1U6_9ACTN</name>
<dbReference type="PROSITE" id="PS50977">
    <property type="entry name" value="HTH_TETR_2"/>
    <property type="match status" value="1"/>
</dbReference>
<reference evidence="5 6" key="1">
    <citation type="submission" date="2018-12" db="EMBL/GenBank/DDBJ databases">
        <authorList>
            <consortium name="Pathogen Informatics"/>
        </authorList>
    </citation>
    <scope>NUCLEOTIDE SEQUENCE [LARGE SCALE GENOMIC DNA]</scope>
    <source>
        <strain evidence="5 6">NCTC12967</strain>
    </source>
</reference>
<dbReference type="InterPro" id="IPR009057">
    <property type="entry name" value="Homeodomain-like_sf"/>
</dbReference>
<feature type="domain" description="HTH tetR-type" evidence="3">
    <location>
        <begin position="14"/>
        <end position="74"/>
    </location>
</feature>
<dbReference type="GeneID" id="64408465"/>
<protein>
    <submittedName>
        <fullName evidence="4">TetR/AcrR family transcriptional regulator</fullName>
    </submittedName>
</protein>
<evidence type="ECO:0000313" key="4">
    <source>
        <dbReference type="EMBL" id="QUC11166.1"/>
    </source>
</evidence>
<dbReference type="EMBL" id="CP072385">
    <property type="protein sequence ID" value="QUC11166.1"/>
    <property type="molecule type" value="Genomic_DNA"/>
</dbReference>
<dbReference type="InterPro" id="IPR001647">
    <property type="entry name" value="HTH_TetR"/>
</dbReference>
<evidence type="ECO:0000259" key="3">
    <source>
        <dbReference type="PROSITE" id="PS50977"/>
    </source>
</evidence>
<proteinExistence type="predicted"/>
<feature type="DNA-binding region" description="H-T-H motif" evidence="2">
    <location>
        <begin position="37"/>
        <end position="56"/>
    </location>
</feature>
<dbReference type="GO" id="GO:0003677">
    <property type="term" value="F:DNA binding"/>
    <property type="evidence" value="ECO:0007669"/>
    <property type="project" value="UniProtKB-UniRule"/>
</dbReference>
<evidence type="ECO:0000256" key="1">
    <source>
        <dbReference type="ARBA" id="ARBA00023125"/>
    </source>
</evidence>
<dbReference type="OMA" id="VWTERIT"/>
<evidence type="ECO:0000256" key="2">
    <source>
        <dbReference type="PROSITE-ProRule" id="PRU00335"/>
    </source>
</evidence>
<dbReference type="Proteomes" id="UP000273044">
    <property type="component" value="Chromosome"/>
</dbReference>
<keyword evidence="6" id="KW-1185">Reference proteome</keyword>
<organism evidence="5 6">
    <name type="scientific">Arachnia propionica</name>
    <dbReference type="NCBI Taxonomy" id="1750"/>
    <lineage>
        <taxon>Bacteria</taxon>
        <taxon>Bacillati</taxon>
        <taxon>Actinomycetota</taxon>
        <taxon>Actinomycetes</taxon>
        <taxon>Propionibacteriales</taxon>
        <taxon>Propionibacteriaceae</taxon>
        <taxon>Arachnia</taxon>
    </lineage>
</organism>
<dbReference type="Gene3D" id="1.10.357.10">
    <property type="entry name" value="Tetracycline Repressor, domain 2"/>
    <property type="match status" value="1"/>
</dbReference>
<evidence type="ECO:0000313" key="5">
    <source>
        <dbReference type="EMBL" id="VEH71738.1"/>
    </source>
</evidence>
<accession>A0A3N4D1U6</accession>
<dbReference type="Proteomes" id="UP000677180">
    <property type="component" value="Chromosome"/>
</dbReference>
<evidence type="ECO:0000313" key="6">
    <source>
        <dbReference type="Proteomes" id="UP000273044"/>
    </source>
</evidence>
<dbReference type="SUPFAM" id="SSF46689">
    <property type="entry name" value="Homeodomain-like"/>
    <property type="match status" value="1"/>
</dbReference>
<reference evidence="4" key="2">
    <citation type="submission" date="2021-03" db="EMBL/GenBank/DDBJ databases">
        <title>Human Oral Microbial Genomes.</title>
        <authorList>
            <person name="Johnston C.D."/>
            <person name="Chen T."/>
            <person name="Dewhirst F.E."/>
        </authorList>
    </citation>
    <scope>NUCLEOTIDE SEQUENCE</scope>
    <source>
        <strain evidence="4">F0714</strain>
    </source>
</reference>
<gene>
    <name evidence="4" type="ORF">J5A53_00195</name>
    <name evidence="5" type="ORF">NCTC12967_03066</name>
</gene>
<dbReference type="RefSeq" id="WP_014848077.1">
    <property type="nucleotide sequence ID" value="NZ_CAURRE010000055.1"/>
</dbReference>
<dbReference type="OrthoDB" id="4709704at2"/>